<dbReference type="Proteomes" id="UP000664169">
    <property type="component" value="Unassembled WGS sequence"/>
</dbReference>
<comment type="caution">
    <text evidence="4">The sequence shown here is derived from an EMBL/GenBank/DDBJ whole genome shotgun (WGS) entry which is preliminary data.</text>
</comment>
<dbReference type="SMART" id="SM00320">
    <property type="entry name" value="WD40"/>
    <property type="match status" value="5"/>
</dbReference>
<dbReference type="PANTHER" id="PTHR19848">
    <property type="entry name" value="WD40 REPEAT PROTEIN"/>
    <property type="match status" value="1"/>
</dbReference>
<dbReference type="PROSITE" id="PS50294">
    <property type="entry name" value="WD_REPEATS_REGION"/>
    <property type="match status" value="2"/>
</dbReference>
<dbReference type="InterPro" id="IPR015943">
    <property type="entry name" value="WD40/YVTN_repeat-like_dom_sf"/>
</dbReference>
<dbReference type="InterPro" id="IPR001680">
    <property type="entry name" value="WD40_rpt"/>
</dbReference>
<dbReference type="AlphaFoldDB" id="A0A8H3ELR2"/>
<evidence type="ECO:0000313" key="4">
    <source>
        <dbReference type="EMBL" id="CAF9908217.1"/>
    </source>
</evidence>
<dbReference type="Gene3D" id="2.130.10.10">
    <property type="entry name" value="YVTN repeat-like/Quinoprotein amine dehydrogenase"/>
    <property type="match status" value="2"/>
</dbReference>
<dbReference type="PANTHER" id="PTHR19848:SF8">
    <property type="entry name" value="F-BOX AND WD REPEAT DOMAIN CONTAINING 7"/>
    <property type="match status" value="1"/>
</dbReference>
<dbReference type="InterPro" id="IPR020472">
    <property type="entry name" value="WD40_PAC1"/>
</dbReference>
<accession>A0A8H3ELR2</accession>
<dbReference type="SUPFAM" id="SSF50978">
    <property type="entry name" value="WD40 repeat-like"/>
    <property type="match status" value="1"/>
</dbReference>
<dbReference type="PRINTS" id="PR00320">
    <property type="entry name" value="GPROTEINBRPT"/>
</dbReference>
<dbReference type="PROSITE" id="PS00678">
    <property type="entry name" value="WD_REPEATS_1"/>
    <property type="match status" value="3"/>
</dbReference>
<evidence type="ECO:0008006" key="6">
    <source>
        <dbReference type="Google" id="ProtNLM"/>
    </source>
</evidence>
<protein>
    <recommendedName>
        <fullName evidence="6">WD40 repeat-like protein</fullName>
    </recommendedName>
</protein>
<proteinExistence type="predicted"/>
<keyword evidence="1 3" id="KW-0853">WD repeat</keyword>
<evidence type="ECO:0000313" key="5">
    <source>
        <dbReference type="Proteomes" id="UP000664169"/>
    </source>
</evidence>
<keyword evidence="5" id="KW-1185">Reference proteome</keyword>
<evidence type="ECO:0000256" key="3">
    <source>
        <dbReference type="PROSITE-ProRule" id="PRU00221"/>
    </source>
</evidence>
<gene>
    <name evidence="4" type="ORF">GOMPHAMPRED_006103</name>
</gene>
<dbReference type="InterPro" id="IPR019775">
    <property type="entry name" value="WD40_repeat_CS"/>
</dbReference>
<dbReference type="PROSITE" id="PS50082">
    <property type="entry name" value="WD_REPEATS_2"/>
    <property type="match status" value="2"/>
</dbReference>
<name>A0A8H3ELR2_9LECA</name>
<evidence type="ECO:0000256" key="1">
    <source>
        <dbReference type="ARBA" id="ARBA00022574"/>
    </source>
</evidence>
<dbReference type="InterPro" id="IPR036322">
    <property type="entry name" value="WD40_repeat_dom_sf"/>
</dbReference>
<dbReference type="Pfam" id="PF00400">
    <property type="entry name" value="WD40"/>
    <property type="match status" value="3"/>
</dbReference>
<dbReference type="EMBL" id="CAJPDQ010000004">
    <property type="protein sequence ID" value="CAF9908217.1"/>
    <property type="molecule type" value="Genomic_DNA"/>
</dbReference>
<evidence type="ECO:0000256" key="2">
    <source>
        <dbReference type="ARBA" id="ARBA00022737"/>
    </source>
</evidence>
<feature type="repeat" description="WD" evidence="3">
    <location>
        <begin position="125"/>
        <end position="168"/>
    </location>
</feature>
<sequence>MTSTRDAGKFFQTDDSIAEAKRKAGKSRNTNGQPIKLPSKVLAMVADPGAKSSVYVAESSGLARRVDFVTHSTRHIFTGASAPLTCLALSTPTNARSAPTLFAGCWDRTIWSWNTSSRERGVHFRNGHRDFVKCITWTIVGTLSVLISGSADTTIVLWDANSGAKLQVLQGHSMAVAAIAIDPSLGDEDDDDGTDQGNNTQMLAKLQAKPRTLFSASARSINQWTIIPTPTNPLSKLMAAASPDVSGPLTPSDGTIYALTFPYATTEDPDPDLWLTSADGAILSLSRDDDWSVTETLNTAEGHHVRTIAISEDRRFIAAAGRDEDVYVWDMRSGPSASTVKQLPKFDGHFDEVVSLLILGKGIETRVVSGSLDCTLRTWNLGFIFAPDDASPEDLDFTNRLMAGNAFDNAHLIPGGDDPVVGEANPDDIAVHLGVTAEELHDLNEMLDDGEFGC</sequence>
<dbReference type="OrthoDB" id="6262491at2759"/>
<reference evidence="4" key="1">
    <citation type="submission" date="2021-03" db="EMBL/GenBank/DDBJ databases">
        <authorList>
            <person name="Tagirdzhanova G."/>
        </authorList>
    </citation>
    <scope>NUCLEOTIDE SEQUENCE</scope>
</reference>
<feature type="repeat" description="WD" evidence="3">
    <location>
        <begin position="298"/>
        <end position="339"/>
    </location>
</feature>
<keyword evidence="2" id="KW-0677">Repeat</keyword>
<organism evidence="4 5">
    <name type="scientific">Gomphillus americanus</name>
    <dbReference type="NCBI Taxonomy" id="1940652"/>
    <lineage>
        <taxon>Eukaryota</taxon>
        <taxon>Fungi</taxon>
        <taxon>Dikarya</taxon>
        <taxon>Ascomycota</taxon>
        <taxon>Pezizomycotina</taxon>
        <taxon>Lecanoromycetes</taxon>
        <taxon>OSLEUM clade</taxon>
        <taxon>Ostropomycetidae</taxon>
        <taxon>Ostropales</taxon>
        <taxon>Graphidaceae</taxon>
        <taxon>Gomphilloideae</taxon>
        <taxon>Gomphillus</taxon>
    </lineage>
</organism>